<reference evidence="3" key="1">
    <citation type="submission" date="2016-10" db="EMBL/GenBank/DDBJ databases">
        <authorList>
            <person name="Varghese N."/>
            <person name="Submissions S."/>
        </authorList>
    </citation>
    <scope>NUCLEOTIDE SEQUENCE [LARGE SCALE GENOMIC DNA]</scope>
    <source>
        <strain evidence="3">DSM 23515</strain>
    </source>
</reference>
<keyword evidence="1" id="KW-0812">Transmembrane</keyword>
<dbReference type="AlphaFoldDB" id="A0A1I2PY51"/>
<protein>
    <submittedName>
        <fullName evidence="2">Uncharacterized protein</fullName>
    </submittedName>
</protein>
<feature type="transmembrane region" description="Helical" evidence="1">
    <location>
        <begin position="7"/>
        <end position="26"/>
    </location>
</feature>
<dbReference type="EMBL" id="FOOH01000038">
    <property type="protein sequence ID" value="SFG20958.1"/>
    <property type="molecule type" value="Genomic_DNA"/>
</dbReference>
<evidence type="ECO:0000256" key="1">
    <source>
        <dbReference type="SAM" id="Phobius"/>
    </source>
</evidence>
<keyword evidence="3" id="KW-1185">Reference proteome</keyword>
<name>A0A1I2PY51_9FLAO</name>
<sequence length="70" mass="7733">MKLIIKVLLTLGVLAGSFVMIGSFTFDQENVVDAPPKIFALVLGLGTIAAIYIIWRRKSLTTEEDNTTDY</sequence>
<accession>A0A1I2PY51</accession>
<keyword evidence="1" id="KW-1133">Transmembrane helix</keyword>
<dbReference type="Proteomes" id="UP000199116">
    <property type="component" value="Unassembled WGS sequence"/>
</dbReference>
<feature type="transmembrane region" description="Helical" evidence="1">
    <location>
        <begin position="38"/>
        <end position="55"/>
    </location>
</feature>
<evidence type="ECO:0000313" key="3">
    <source>
        <dbReference type="Proteomes" id="UP000199116"/>
    </source>
</evidence>
<gene>
    <name evidence="2" type="ORF">SAMN04488033_1387</name>
</gene>
<evidence type="ECO:0000313" key="2">
    <source>
        <dbReference type="EMBL" id="SFG20958.1"/>
    </source>
</evidence>
<dbReference type="RefSeq" id="WP_075327077.1">
    <property type="nucleotide sequence ID" value="NZ_FOOH01000038.1"/>
</dbReference>
<proteinExistence type="predicted"/>
<keyword evidence="1" id="KW-0472">Membrane</keyword>
<organism evidence="2 3">
    <name type="scientific">Salegentibacter agarivorans</name>
    <dbReference type="NCBI Taxonomy" id="345907"/>
    <lineage>
        <taxon>Bacteria</taxon>
        <taxon>Pseudomonadati</taxon>
        <taxon>Bacteroidota</taxon>
        <taxon>Flavobacteriia</taxon>
        <taxon>Flavobacteriales</taxon>
        <taxon>Flavobacteriaceae</taxon>
        <taxon>Salegentibacter</taxon>
    </lineage>
</organism>